<evidence type="ECO:0000313" key="2">
    <source>
        <dbReference type="EMBL" id="SUA71484.1"/>
    </source>
</evidence>
<reference evidence="2 3" key="1">
    <citation type="submission" date="2018-06" db="EMBL/GenBank/DDBJ databases">
        <authorList>
            <consortium name="Pathogen Informatics"/>
            <person name="Doyle S."/>
        </authorList>
    </citation>
    <scope>NUCLEOTIDE SEQUENCE [LARGE SCALE GENOMIC DNA]</scope>
    <source>
        <strain evidence="2 3">NCTC10343</strain>
    </source>
</reference>
<evidence type="ECO:0000256" key="1">
    <source>
        <dbReference type="SAM" id="MobiDB-lite"/>
    </source>
</evidence>
<dbReference type="RefSeq" id="WP_019688456.1">
    <property type="nucleotide sequence ID" value="NZ_CP036496.1"/>
</dbReference>
<proteinExistence type="predicted"/>
<dbReference type="SUPFAM" id="SSF53335">
    <property type="entry name" value="S-adenosyl-L-methionine-dependent methyltransferases"/>
    <property type="match status" value="1"/>
</dbReference>
<dbReference type="EC" id="2.1.1.64" evidence="2"/>
<sequence length="291" mass="33926">MANRDQVNERYYGQINSEESHEATRNRIHWICRHVQGRTVLDVGCSQGITSILLAREGFEVTAIDLEEGSISYAKKELRQESAPVRRRVHFQLKDISQFERPPGGFDTIILGEILEHFAHPDTLLAHAYRLLNKKGTLVLSVPYGYHPFHDHKRTYYAGSLSRVLYPYFIEQTLEVHHKYLCFAGRKKPKELREAKPGTEQLNEWMKLDEEQFRRVEQQHVRKMNQRKAALDKAVQRIRYMEQQLFPLERVMRPEQIDKTQTERRGAYTDGKSTGKTTEESANGKGDDVKS</sequence>
<dbReference type="GO" id="GO:0061542">
    <property type="term" value="F:3-demethylubiquinol 3-O-methyltransferase activity"/>
    <property type="evidence" value="ECO:0007669"/>
    <property type="project" value="UniProtKB-EC"/>
</dbReference>
<dbReference type="EMBL" id="UGSC01000001">
    <property type="protein sequence ID" value="SUA71484.1"/>
    <property type="molecule type" value="Genomic_DNA"/>
</dbReference>
<gene>
    <name evidence="2" type="primary">ubiG_2</name>
    <name evidence="2" type="ORF">NCTC10343_04391</name>
</gene>
<feature type="compositionally biased region" description="Basic and acidic residues" evidence="1">
    <location>
        <begin position="252"/>
        <end position="267"/>
    </location>
</feature>
<keyword evidence="2" id="KW-0808">Transferase</keyword>
<dbReference type="GO" id="GO:0032259">
    <property type="term" value="P:methylation"/>
    <property type="evidence" value="ECO:0007669"/>
    <property type="project" value="UniProtKB-KW"/>
</dbReference>
<protein>
    <submittedName>
        <fullName evidence="2">2-polyprenyl-3-methyl-5-hydroxy-6-metoxy-1, 4-benzoquinol methylase</fullName>
        <ecNumber evidence="2">2.1.1.64</ecNumber>
    </submittedName>
</protein>
<keyword evidence="2" id="KW-0489">Methyltransferase</keyword>
<dbReference type="Proteomes" id="UP000254400">
    <property type="component" value="Unassembled WGS sequence"/>
</dbReference>
<feature type="region of interest" description="Disordered" evidence="1">
    <location>
        <begin position="252"/>
        <end position="291"/>
    </location>
</feature>
<dbReference type="Pfam" id="PF13489">
    <property type="entry name" value="Methyltransf_23"/>
    <property type="match status" value="1"/>
</dbReference>
<name>A0A378Y314_PAEPO</name>
<organism evidence="2 3">
    <name type="scientific">Paenibacillus polymyxa</name>
    <name type="common">Bacillus polymyxa</name>
    <dbReference type="NCBI Taxonomy" id="1406"/>
    <lineage>
        <taxon>Bacteria</taxon>
        <taxon>Bacillati</taxon>
        <taxon>Bacillota</taxon>
        <taxon>Bacilli</taxon>
        <taxon>Bacillales</taxon>
        <taxon>Paenibacillaceae</taxon>
        <taxon>Paenibacillus</taxon>
    </lineage>
</organism>
<dbReference type="CDD" id="cd02440">
    <property type="entry name" value="AdoMet_MTases"/>
    <property type="match status" value="1"/>
</dbReference>
<dbReference type="PANTHER" id="PTHR43861">
    <property type="entry name" value="TRANS-ACONITATE 2-METHYLTRANSFERASE-RELATED"/>
    <property type="match status" value="1"/>
</dbReference>
<dbReference type="Gene3D" id="3.40.50.150">
    <property type="entry name" value="Vaccinia Virus protein VP39"/>
    <property type="match status" value="1"/>
</dbReference>
<dbReference type="GeneID" id="93347716"/>
<accession>A0A378Y314</accession>
<dbReference type="InterPro" id="IPR029063">
    <property type="entry name" value="SAM-dependent_MTases_sf"/>
</dbReference>
<dbReference type="AlphaFoldDB" id="A0A378Y314"/>
<evidence type="ECO:0000313" key="3">
    <source>
        <dbReference type="Proteomes" id="UP000254400"/>
    </source>
</evidence>